<keyword evidence="1" id="KW-0472">Membrane</keyword>
<proteinExistence type="predicted"/>
<keyword evidence="4" id="KW-1185">Reference proteome</keyword>
<evidence type="ECO:0000313" key="3">
    <source>
        <dbReference type="EMBL" id="KAK7365168.1"/>
    </source>
</evidence>
<comment type="caution">
    <text evidence="3">The sequence shown here is derived from an EMBL/GenBank/DDBJ whole genome shotgun (WGS) entry which is preliminary data.</text>
</comment>
<name>A0AAN9N8D0_PHACN</name>
<reference evidence="3 4" key="1">
    <citation type="submission" date="2024-01" db="EMBL/GenBank/DDBJ databases">
        <title>The genomes of 5 underutilized Papilionoideae crops provide insights into root nodulation and disease resistanc.</title>
        <authorList>
            <person name="Jiang F."/>
        </authorList>
    </citation>
    <scope>NUCLEOTIDE SEQUENCE [LARGE SCALE GENOMIC DNA]</scope>
    <source>
        <strain evidence="3">JINMINGXINNONG_FW02</strain>
        <tissue evidence="3">Leaves</tissue>
    </source>
</reference>
<sequence>MEKDGIVLHAFEYVEALAVMLILSFNIQFIVQPHDAFEQKSDVVMKSKISDVVLRMDRHRWWELMIVKLMNIWLRRKVNSFEIEVIADAKKEEIHQDFSCGMEFPDPPTNKKE</sequence>
<evidence type="ECO:0000313" key="2">
    <source>
        <dbReference type="EMBL" id="KAK7365166.1"/>
    </source>
</evidence>
<organism evidence="3 4">
    <name type="scientific">Phaseolus coccineus</name>
    <name type="common">Scarlet runner bean</name>
    <name type="synonym">Phaseolus multiflorus</name>
    <dbReference type="NCBI Taxonomy" id="3886"/>
    <lineage>
        <taxon>Eukaryota</taxon>
        <taxon>Viridiplantae</taxon>
        <taxon>Streptophyta</taxon>
        <taxon>Embryophyta</taxon>
        <taxon>Tracheophyta</taxon>
        <taxon>Spermatophyta</taxon>
        <taxon>Magnoliopsida</taxon>
        <taxon>eudicotyledons</taxon>
        <taxon>Gunneridae</taxon>
        <taxon>Pentapetalae</taxon>
        <taxon>rosids</taxon>
        <taxon>fabids</taxon>
        <taxon>Fabales</taxon>
        <taxon>Fabaceae</taxon>
        <taxon>Papilionoideae</taxon>
        <taxon>50 kb inversion clade</taxon>
        <taxon>NPAAA clade</taxon>
        <taxon>indigoferoid/millettioid clade</taxon>
        <taxon>Phaseoleae</taxon>
        <taxon>Phaseolus</taxon>
    </lineage>
</organism>
<feature type="transmembrane region" description="Helical" evidence="1">
    <location>
        <begin position="6"/>
        <end position="31"/>
    </location>
</feature>
<dbReference type="Proteomes" id="UP001374584">
    <property type="component" value="Unassembled WGS sequence"/>
</dbReference>
<evidence type="ECO:0000313" key="4">
    <source>
        <dbReference type="Proteomes" id="UP001374584"/>
    </source>
</evidence>
<accession>A0AAN9N8D0</accession>
<protein>
    <submittedName>
        <fullName evidence="3">Uncharacterized protein</fullName>
    </submittedName>
</protein>
<gene>
    <name evidence="2" type="ORF">VNO80_14013</name>
    <name evidence="3" type="ORF">VNO80_14015</name>
</gene>
<dbReference type="EMBL" id="JAYMYR010000005">
    <property type="protein sequence ID" value="KAK7365166.1"/>
    <property type="molecule type" value="Genomic_DNA"/>
</dbReference>
<dbReference type="AlphaFoldDB" id="A0AAN9N8D0"/>
<dbReference type="EMBL" id="JAYMYR010000005">
    <property type="protein sequence ID" value="KAK7365168.1"/>
    <property type="molecule type" value="Genomic_DNA"/>
</dbReference>
<evidence type="ECO:0000256" key="1">
    <source>
        <dbReference type="SAM" id="Phobius"/>
    </source>
</evidence>
<keyword evidence="1" id="KW-1133">Transmembrane helix</keyword>
<keyword evidence="1" id="KW-0812">Transmembrane</keyword>